<dbReference type="Proteomes" id="UP001171916">
    <property type="component" value="Unassembled WGS sequence"/>
</dbReference>
<evidence type="ECO:0008006" key="3">
    <source>
        <dbReference type="Google" id="ProtNLM"/>
    </source>
</evidence>
<dbReference type="EMBL" id="JAUEPH010000004">
    <property type="protein sequence ID" value="MDN3204470.1"/>
    <property type="molecule type" value="Genomic_DNA"/>
</dbReference>
<sequence>MRKPVSILFIAIIMPFLSGCDLLEELSEVEIPLTFDGDIAILKESAVSNPNDNITVESQIGFYSIAGDPEVKELLDEGAEITKVTIDRVIYSYKNFEGDEEAFLLDGQMIIREALTSTTEVYPFVDSGTRIADADFRNESFQLLGNFAPIESALVNPASGLGISYICVIDRNPVSFDIGVTVNLTVTVKADI</sequence>
<proteinExistence type="predicted"/>
<gene>
    <name evidence="1" type="ORF">QVH07_09930</name>
</gene>
<protein>
    <recommendedName>
        <fullName evidence="3">DUF4249 family protein</fullName>
    </recommendedName>
</protein>
<dbReference type="PROSITE" id="PS51257">
    <property type="entry name" value="PROKAR_LIPOPROTEIN"/>
    <property type="match status" value="1"/>
</dbReference>
<name>A0ABT7YD67_9BACT</name>
<evidence type="ECO:0000313" key="1">
    <source>
        <dbReference type="EMBL" id="MDN3204470.1"/>
    </source>
</evidence>
<keyword evidence="2" id="KW-1185">Reference proteome</keyword>
<organism evidence="1 2">
    <name type="scientific">Algoriphagus sediminis</name>
    <dbReference type="NCBI Taxonomy" id="3057113"/>
    <lineage>
        <taxon>Bacteria</taxon>
        <taxon>Pseudomonadati</taxon>
        <taxon>Bacteroidota</taxon>
        <taxon>Cytophagia</taxon>
        <taxon>Cytophagales</taxon>
        <taxon>Cyclobacteriaceae</taxon>
        <taxon>Algoriphagus</taxon>
    </lineage>
</organism>
<accession>A0ABT7YD67</accession>
<comment type="caution">
    <text evidence="1">The sequence shown here is derived from an EMBL/GenBank/DDBJ whole genome shotgun (WGS) entry which is preliminary data.</text>
</comment>
<dbReference type="RefSeq" id="WP_290000045.1">
    <property type="nucleotide sequence ID" value="NZ_JAUEPH010000004.1"/>
</dbReference>
<evidence type="ECO:0000313" key="2">
    <source>
        <dbReference type="Proteomes" id="UP001171916"/>
    </source>
</evidence>
<reference evidence="1" key="1">
    <citation type="submission" date="2023-06" db="EMBL/GenBank/DDBJ databases">
        <title>Robiginitalea aurantiacus sp. nov. and Algoriphagus sediminis sp. nov., isolated from coastal sediment.</title>
        <authorList>
            <person name="Zhou Z.Y."/>
            <person name="An J."/>
            <person name="Jia Y.W."/>
            <person name="Du Z.J."/>
        </authorList>
    </citation>
    <scope>NUCLEOTIDE SEQUENCE</scope>
    <source>
        <strain evidence="1">C2-7</strain>
    </source>
</reference>